<dbReference type="RefSeq" id="WP_059630156.1">
    <property type="nucleotide sequence ID" value="NZ_LOVK01000080.1"/>
</dbReference>
<accession>A0A107C490</accession>
<organism evidence="2 3">
    <name type="scientific">Burkholderia ubonensis</name>
    <dbReference type="NCBI Taxonomy" id="101571"/>
    <lineage>
        <taxon>Bacteria</taxon>
        <taxon>Pseudomonadati</taxon>
        <taxon>Pseudomonadota</taxon>
        <taxon>Betaproteobacteria</taxon>
        <taxon>Burkholderiales</taxon>
        <taxon>Burkholderiaceae</taxon>
        <taxon>Burkholderia</taxon>
        <taxon>Burkholderia cepacia complex</taxon>
    </lineage>
</organism>
<feature type="domain" description="3-dehydroquinate synthase C-terminal" evidence="1">
    <location>
        <begin position="175"/>
        <end position="329"/>
    </location>
</feature>
<comment type="caution">
    <text evidence="2">The sequence shown here is derived from an EMBL/GenBank/DDBJ whole genome shotgun (WGS) entry which is preliminary data.</text>
</comment>
<dbReference type="AlphaFoldDB" id="A0A107C490"/>
<proteinExistence type="predicted"/>
<dbReference type="EMBL" id="LPHD01000013">
    <property type="protein sequence ID" value="KWA86040.1"/>
    <property type="molecule type" value="Genomic_DNA"/>
</dbReference>
<dbReference type="InterPro" id="IPR056179">
    <property type="entry name" value="DHQS_C"/>
</dbReference>
<protein>
    <submittedName>
        <fullName evidence="2">3-dehydroquinate synthase</fullName>
    </submittedName>
</protein>
<dbReference type="GO" id="GO:0016491">
    <property type="term" value="F:oxidoreductase activity"/>
    <property type="evidence" value="ECO:0007669"/>
    <property type="project" value="InterPro"/>
</dbReference>
<dbReference type="Pfam" id="PF26558">
    <property type="entry name" value="DHQS_2nd"/>
    <property type="match status" value="1"/>
</dbReference>
<sequence>MNHAYPWIDLRALGAQAGAVAAEAARGGVRRFVMDESAVPAGVSNAPAQAVVSRAGAAMLVGDASAPLAGRRVRIDEAPDFDAARDAIRRHAFVVIDYALATTVPLERLLADVGEQTCRIVVSVAEPHGAVYLARKYALAPIGIAFAPRDAGELRDVLAACGEAGSHEPLKLQSFEVLSVEPLGTGPHAIVDGCSRLDDDESVLVGATATSMLLVKAADRPHDDAQPLAFSISAGSIDSFVFCGGARTRKLALLRSGERILTVGAAGALRTVVVGRVRIESGPLVALHARSASGSGVRLVMRADRPVLLTTDDGARVGLSDLAPGCRLAGYEPGIGWIDCRMRPPASRMVVAVHRQVASPRH</sequence>
<dbReference type="GO" id="GO:0003856">
    <property type="term" value="F:3-dehydroquinate synthase activity"/>
    <property type="evidence" value="ECO:0007669"/>
    <property type="project" value="InterPro"/>
</dbReference>
<evidence type="ECO:0000313" key="2">
    <source>
        <dbReference type="EMBL" id="KWA86040.1"/>
    </source>
</evidence>
<dbReference type="Proteomes" id="UP000060630">
    <property type="component" value="Unassembled WGS sequence"/>
</dbReference>
<reference evidence="2 3" key="1">
    <citation type="submission" date="2015-11" db="EMBL/GenBank/DDBJ databases">
        <title>Expanding the genomic diversity of Burkholderia species for the development of highly accurate diagnostics.</title>
        <authorList>
            <person name="Sahl J."/>
            <person name="Keim P."/>
            <person name="Wagner D."/>
        </authorList>
    </citation>
    <scope>NUCLEOTIDE SEQUENCE [LARGE SCALE GENOMIC DNA]</scope>
    <source>
        <strain evidence="2 3">MSMB2087WGS</strain>
    </source>
</reference>
<name>A0A107C490_9BURK</name>
<dbReference type="GO" id="GO:0009073">
    <property type="term" value="P:aromatic amino acid family biosynthetic process"/>
    <property type="evidence" value="ECO:0007669"/>
    <property type="project" value="InterPro"/>
</dbReference>
<evidence type="ECO:0000259" key="1">
    <source>
        <dbReference type="Pfam" id="PF26558"/>
    </source>
</evidence>
<evidence type="ECO:0000313" key="3">
    <source>
        <dbReference type="Proteomes" id="UP000060630"/>
    </source>
</evidence>
<gene>
    <name evidence="2" type="ORF">WL29_11715</name>
</gene>